<dbReference type="InterPro" id="IPR023123">
    <property type="entry name" value="Tubulin_C"/>
</dbReference>
<evidence type="ECO:0000256" key="4">
    <source>
        <dbReference type="ARBA" id="ARBA00022741"/>
    </source>
</evidence>
<organism evidence="12 13">
    <name type="scientific">Euplotes crassus</name>
    <dbReference type="NCBI Taxonomy" id="5936"/>
    <lineage>
        <taxon>Eukaryota</taxon>
        <taxon>Sar</taxon>
        <taxon>Alveolata</taxon>
        <taxon>Ciliophora</taxon>
        <taxon>Intramacronucleata</taxon>
        <taxon>Spirotrichea</taxon>
        <taxon>Hypotrichia</taxon>
        <taxon>Euplotida</taxon>
        <taxon>Euplotidae</taxon>
        <taxon>Moneuplotes</taxon>
    </lineage>
</organism>
<comment type="catalytic activity">
    <reaction evidence="8">
        <text>GTP + H2O = GDP + phosphate + H(+)</text>
        <dbReference type="Rhea" id="RHEA:19669"/>
        <dbReference type="ChEBI" id="CHEBI:15377"/>
        <dbReference type="ChEBI" id="CHEBI:15378"/>
        <dbReference type="ChEBI" id="CHEBI:37565"/>
        <dbReference type="ChEBI" id="CHEBI:43474"/>
        <dbReference type="ChEBI" id="CHEBI:58189"/>
    </reaction>
    <physiologicalReaction direction="left-to-right" evidence="8">
        <dbReference type="Rhea" id="RHEA:19670"/>
    </physiologicalReaction>
</comment>
<dbReference type="InterPro" id="IPR037103">
    <property type="entry name" value="Tubulin/FtsZ-like_C"/>
</dbReference>
<dbReference type="Gene3D" id="1.10.287.600">
    <property type="entry name" value="Helix hairpin bin"/>
    <property type="match status" value="1"/>
</dbReference>
<dbReference type="InterPro" id="IPR000217">
    <property type="entry name" value="Tubulin"/>
</dbReference>
<dbReference type="PROSITE" id="PS00228">
    <property type="entry name" value="TUBULIN_B_AUTOREG"/>
    <property type="match status" value="1"/>
</dbReference>
<dbReference type="AlphaFoldDB" id="A0AAD1UJY9"/>
<evidence type="ECO:0000256" key="3">
    <source>
        <dbReference type="ARBA" id="ARBA00022701"/>
    </source>
</evidence>
<dbReference type="SUPFAM" id="SSF52490">
    <property type="entry name" value="Tubulin nucleotide-binding domain-like"/>
    <property type="match status" value="1"/>
</dbReference>
<dbReference type="InterPro" id="IPR002452">
    <property type="entry name" value="Alpha_tubulin"/>
</dbReference>
<dbReference type="Proteomes" id="UP001295684">
    <property type="component" value="Unassembled WGS sequence"/>
</dbReference>
<evidence type="ECO:0000256" key="5">
    <source>
        <dbReference type="ARBA" id="ARBA00022801"/>
    </source>
</evidence>
<feature type="domain" description="Tubulin/FtsZ 2-layer sandwich" evidence="11">
    <location>
        <begin position="248"/>
        <end position="392"/>
    </location>
</feature>
<dbReference type="InterPro" id="IPR018316">
    <property type="entry name" value="Tubulin/FtsZ_2-layer-sand-dom"/>
</dbReference>
<dbReference type="SMART" id="SM00864">
    <property type="entry name" value="Tubulin"/>
    <property type="match status" value="1"/>
</dbReference>
<evidence type="ECO:0000313" key="13">
    <source>
        <dbReference type="Proteomes" id="UP001295684"/>
    </source>
</evidence>
<keyword evidence="2" id="KW-0963">Cytoplasm</keyword>
<evidence type="ECO:0000259" key="11">
    <source>
        <dbReference type="SMART" id="SM00865"/>
    </source>
</evidence>
<evidence type="ECO:0000256" key="6">
    <source>
        <dbReference type="ARBA" id="ARBA00022990"/>
    </source>
</evidence>
<dbReference type="InterPro" id="IPR036525">
    <property type="entry name" value="Tubulin/FtsZ_GTPase_sf"/>
</dbReference>
<keyword evidence="4 9" id="KW-0547">Nucleotide-binding</keyword>
<accession>A0AAD1UJY9</accession>
<dbReference type="GO" id="GO:0005874">
    <property type="term" value="C:microtubule"/>
    <property type="evidence" value="ECO:0007669"/>
    <property type="project" value="UniProtKB-KW"/>
</dbReference>
<dbReference type="GO" id="GO:0016787">
    <property type="term" value="F:hydrolase activity"/>
    <property type="evidence" value="ECO:0007669"/>
    <property type="project" value="UniProtKB-KW"/>
</dbReference>
<dbReference type="Gene3D" id="3.40.50.1440">
    <property type="entry name" value="Tubulin/FtsZ, GTPase domain"/>
    <property type="match status" value="1"/>
</dbReference>
<keyword evidence="13" id="KW-1185">Reference proteome</keyword>
<gene>
    <name evidence="12" type="ORF">ECRASSUSDP1_LOCUS11435</name>
</gene>
<keyword evidence="3 9" id="KW-0493">Microtubule</keyword>
<proteinExistence type="inferred from homology"/>
<dbReference type="SMART" id="SM00865">
    <property type="entry name" value="Tubulin_C"/>
    <property type="match status" value="1"/>
</dbReference>
<evidence type="ECO:0000313" key="12">
    <source>
        <dbReference type="EMBL" id="CAI2370127.1"/>
    </source>
</evidence>
<dbReference type="GO" id="GO:0005200">
    <property type="term" value="F:structural constituent of cytoskeleton"/>
    <property type="evidence" value="ECO:0007669"/>
    <property type="project" value="InterPro"/>
</dbReference>
<dbReference type="InterPro" id="IPR013838">
    <property type="entry name" value="Beta-tubulin_BS"/>
</dbReference>
<dbReference type="Pfam" id="PF03953">
    <property type="entry name" value="Tubulin_C"/>
    <property type="match status" value="1"/>
</dbReference>
<dbReference type="InterPro" id="IPR008280">
    <property type="entry name" value="Tub_FtsZ_C"/>
</dbReference>
<feature type="domain" description="Tubulin/FtsZ GTPase" evidence="10">
    <location>
        <begin position="48"/>
        <end position="245"/>
    </location>
</feature>
<keyword evidence="6" id="KW-0007">Acetylation</keyword>
<comment type="subunit">
    <text evidence="9">Dimer of alpha and beta chains. A typical microtubule is a hollow water-filled tube with an outer diameter of 25 nm and an inner diameter of 15 nM. Alpha-beta heterodimers associate head-to-tail to form protofilaments running lengthwise along the microtubule wall with the beta-tubulin subunit facing the microtubule plus end conferring a structural polarity. Microtubules usually have 13 protofilaments but different protofilament numbers can be found in some organisms and specialized cells.</text>
</comment>
<evidence type="ECO:0000256" key="8">
    <source>
        <dbReference type="ARBA" id="ARBA00049117"/>
    </source>
</evidence>
<protein>
    <recommendedName>
        <fullName evidence="9">Tubulin alpha chain</fullName>
    </recommendedName>
</protein>
<keyword evidence="5" id="KW-0378">Hydrolase</keyword>
<dbReference type="PROSITE" id="PS00227">
    <property type="entry name" value="TUBULIN"/>
    <property type="match status" value="1"/>
</dbReference>
<evidence type="ECO:0000259" key="10">
    <source>
        <dbReference type="SMART" id="SM00864"/>
    </source>
</evidence>
<dbReference type="SUPFAM" id="SSF55307">
    <property type="entry name" value="Tubulin C-terminal domain-like"/>
    <property type="match status" value="1"/>
</dbReference>
<dbReference type="PRINTS" id="PR01162">
    <property type="entry name" value="ALPHATUBULIN"/>
</dbReference>
<keyword evidence="7 9" id="KW-0342">GTP-binding</keyword>
<dbReference type="GO" id="GO:0005525">
    <property type="term" value="F:GTP binding"/>
    <property type="evidence" value="ECO:0007669"/>
    <property type="project" value="UniProtKB-UniRule"/>
</dbReference>
<dbReference type="InterPro" id="IPR017975">
    <property type="entry name" value="Tubulin_CS"/>
</dbReference>
<dbReference type="PRINTS" id="PR01161">
    <property type="entry name" value="TUBULIN"/>
</dbReference>
<sequence>MREIITIHVGQCGVQIGNSIWELFCKENNLFNDGTLQEQNEPESVDRDNTMFYESLEGKYTPRAVFVDLDSDICDEVRVGELGKLFSQEQILNWNENAGDVFARGRYAVGKKLIKQCLDQIRKTANQCCNLQGFIVTHSISGGTGSGFGSYILENLSDQYSKKLNLCCTVFPSPNMATSVVEPYNYVLSSEALRSFSDLTLCISNEALYRICNDHLGIPSPNYLNLNRIIAQLLSSVTISMRYDGSPNTDLTALKTNLVPYNSIHYILPSMAPLIPSYKQHKLTKSNEELTVDCFERSAVMAKCDPLYGKYIACYLQYRGQVLPKDVFSSITTIKRSRSIQFVDWCPTGFKSSLSRCKVKEAGGEELGGYLKSCTMLANSTCLGEIFSPLNHKFDLLYFERAFVHWFLDEMPEYEFGYRREDLAYLEKDYEEIAVDNSDL</sequence>
<evidence type="ECO:0000256" key="1">
    <source>
        <dbReference type="ARBA" id="ARBA00009636"/>
    </source>
</evidence>
<dbReference type="Gene3D" id="3.30.1330.20">
    <property type="entry name" value="Tubulin/FtsZ, C-terminal domain"/>
    <property type="match status" value="1"/>
</dbReference>
<evidence type="ECO:0000256" key="2">
    <source>
        <dbReference type="ARBA" id="ARBA00022490"/>
    </source>
</evidence>
<comment type="function">
    <text evidence="9">Tubulin is the major constituent of microtubules, a cylinder consisting of laterally associated linear protofilaments composed of alpha- and beta-tubulin heterodimers. Microtubules grow by the addition of GTP-tubulin dimers to the microtubule end, where a stabilizing cap forms. Below the cap, tubulin dimers are in GDP-bound state, owing to GTPase activity of alpha-tubulin.</text>
</comment>
<comment type="similarity">
    <text evidence="1 9">Belongs to the tubulin family.</text>
</comment>
<dbReference type="CDD" id="cd02186">
    <property type="entry name" value="alpha_tubulin"/>
    <property type="match status" value="1"/>
</dbReference>
<evidence type="ECO:0000256" key="7">
    <source>
        <dbReference type="ARBA" id="ARBA00023134"/>
    </source>
</evidence>
<name>A0AAD1UJY9_EUPCR</name>
<reference evidence="12" key="1">
    <citation type="submission" date="2023-07" db="EMBL/GenBank/DDBJ databases">
        <authorList>
            <consortium name="AG Swart"/>
            <person name="Singh M."/>
            <person name="Singh A."/>
            <person name="Seah K."/>
            <person name="Emmerich C."/>
        </authorList>
    </citation>
    <scope>NUCLEOTIDE SEQUENCE</scope>
    <source>
        <strain evidence="12">DP1</strain>
    </source>
</reference>
<comment type="caution">
    <text evidence="12">The sequence shown here is derived from an EMBL/GenBank/DDBJ whole genome shotgun (WGS) entry which is preliminary data.</text>
</comment>
<dbReference type="PANTHER" id="PTHR11588">
    <property type="entry name" value="TUBULIN"/>
    <property type="match status" value="1"/>
</dbReference>
<evidence type="ECO:0000256" key="9">
    <source>
        <dbReference type="RuleBase" id="RU000352"/>
    </source>
</evidence>
<dbReference type="EMBL" id="CAMPGE010011292">
    <property type="protein sequence ID" value="CAI2370127.1"/>
    <property type="molecule type" value="Genomic_DNA"/>
</dbReference>
<dbReference type="GO" id="GO:0007017">
    <property type="term" value="P:microtubule-based process"/>
    <property type="evidence" value="ECO:0007669"/>
    <property type="project" value="InterPro"/>
</dbReference>
<dbReference type="InterPro" id="IPR003008">
    <property type="entry name" value="Tubulin_FtsZ_GTPase"/>
</dbReference>
<dbReference type="Pfam" id="PF00091">
    <property type="entry name" value="Tubulin"/>
    <property type="match status" value="1"/>
</dbReference>